<evidence type="ECO:0000256" key="3">
    <source>
        <dbReference type="ARBA" id="ARBA00023242"/>
    </source>
</evidence>
<dbReference type="PANTHER" id="PTHR47840">
    <property type="entry name" value="ZN(II)2CYS6 TRANSCRIPTION FACTOR (EUROFUNG)-RELATED"/>
    <property type="match status" value="1"/>
</dbReference>
<accession>A0A0D1Z0A3</accession>
<organism evidence="4 5">
    <name type="scientific">Exophiala sideris</name>
    <dbReference type="NCBI Taxonomy" id="1016849"/>
    <lineage>
        <taxon>Eukaryota</taxon>
        <taxon>Fungi</taxon>
        <taxon>Dikarya</taxon>
        <taxon>Ascomycota</taxon>
        <taxon>Pezizomycotina</taxon>
        <taxon>Eurotiomycetes</taxon>
        <taxon>Chaetothyriomycetidae</taxon>
        <taxon>Chaetothyriales</taxon>
        <taxon>Herpotrichiellaceae</taxon>
        <taxon>Exophiala</taxon>
    </lineage>
</organism>
<keyword evidence="1" id="KW-0805">Transcription regulation</keyword>
<name>A0A0D1Z0A3_9EURO</name>
<dbReference type="EMBL" id="KN846953">
    <property type="protein sequence ID" value="KIV80398.1"/>
    <property type="molecule type" value="Genomic_DNA"/>
</dbReference>
<evidence type="ECO:0000313" key="5">
    <source>
        <dbReference type="Proteomes" id="UP000053599"/>
    </source>
</evidence>
<dbReference type="AlphaFoldDB" id="A0A0D1Z0A3"/>
<evidence type="ECO:0000256" key="1">
    <source>
        <dbReference type="ARBA" id="ARBA00023015"/>
    </source>
</evidence>
<sequence>MNIHWWELASSSSSTREKNCKRTEAYFLKHLVRAFLHMPFMLGSPGEGMSQFSYDTTVESARRALVAYPPLRVDFGLDPYLCITLQAFVMLVLLILHLLGHMNDPAPQYTPDENDSDRRVVEDIINIFQEASKDERNPVAKQAVNVLEVLLRARGGNNPCPYGFDCGRWCKMTIPCFGEITVRPGKKLCGSGECPQKASTIPTTAVTAEPSDDQAVHVAVASDPSDAIPDPFAYDTVFMSLDNMVSLPHQGWRTANAQFNESLASEAWTVPVAAGESDFHQEWDLDFFGP</sequence>
<evidence type="ECO:0000313" key="4">
    <source>
        <dbReference type="EMBL" id="KIV80398.1"/>
    </source>
</evidence>
<reference evidence="4 5" key="1">
    <citation type="submission" date="2015-01" db="EMBL/GenBank/DDBJ databases">
        <title>The Genome Sequence of Exophiala sideris CBS121828.</title>
        <authorList>
            <consortium name="The Broad Institute Genomics Platform"/>
            <person name="Cuomo C."/>
            <person name="de Hoog S."/>
            <person name="Gorbushina A."/>
            <person name="Stielow B."/>
            <person name="Teixiera M."/>
            <person name="Abouelleil A."/>
            <person name="Chapman S.B."/>
            <person name="Priest M."/>
            <person name="Young S.K."/>
            <person name="Wortman J."/>
            <person name="Nusbaum C."/>
            <person name="Birren B."/>
        </authorList>
    </citation>
    <scope>NUCLEOTIDE SEQUENCE [LARGE SCALE GENOMIC DNA]</scope>
    <source>
        <strain evidence="4 5">CBS 121828</strain>
    </source>
</reference>
<keyword evidence="2" id="KW-0804">Transcription</keyword>
<keyword evidence="3" id="KW-0539">Nucleus</keyword>
<dbReference type="PANTHER" id="PTHR47840:SF1">
    <property type="entry name" value="ZN(II)2CYS6 TRANSCRIPTION FACTOR (EUROFUNG)"/>
    <property type="match status" value="1"/>
</dbReference>
<dbReference type="HOGENOM" id="CLU_959879_0_0_1"/>
<protein>
    <submittedName>
        <fullName evidence="4">Uncharacterized protein</fullName>
    </submittedName>
</protein>
<gene>
    <name evidence="4" type="ORF">PV11_07899</name>
</gene>
<dbReference type="STRING" id="1016849.A0A0D1Z0A3"/>
<evidence type="ECO:0000256" key="2">
    <source>
        <dbReference type="ARBA" id="ARBA00023163"/>
    </source>
</evidence>
<dbReference type="OrthoDB" id="6509908at2759"/>
<dbReference type="Proteomes" id="UP000053599">
    <property type="component" value="Unassembled WGS sequence"/>
</dbReference>
<proteinExistence type="predicted"/>